<keyword evidence="1" id="KW-0732">Signal</keyword>
<protein>
    <submittedName>
        <fullName evidence="2">Uncharacterized protein</fullName>
    </submittedName>
</protein>
<dbReference type="PATRIC" id="fig|1324352.5.peg.2726"/>
<evidence type="ECO:0000313" key="2">
    <source>
        <dbReference type="EMBL" id="AKK73418.1"/>
    </source>
</evidence>
<feature type="signal peptide" evidence="1">
    <location>
        <begin position="1"/>
        <end position="24"/>
    </location>
</feature>
<dbReference type="AlphaFoldDB" id="A0A0G3M5V3"/>
<organism evidence="2 3">
    <name type="scientific">Chryseobacterium gallinarum</name>
    <dbReference type="NCBI Taxonomy" id="1324352"/>
    <lineage>
        <taxon>Bacteria</taxon>
        <taxon>Pseudomonadati</taxon>
        <taxon>Bacteroidota</taxon>
        <taxon>Flavobacteriia</taxon>
        <taxon>Flavobacteriales</taxon>
        <taxon>Weeksellaceae</taxon>
        <taxon>Chryseobacterium group</taxon>
        <taxon>Chryseobacterium</taxon>
    </lineage>
</organism>
<accession>A0A0G3M5V3</accession>
<reference evidence="2 3" key="1">
    <citation type="submission" date="2014-11" db="EMBL/GenBank/DDBJ databases">
        <authorList>
            <person name="Park G.-S."/>
            <person name="Hong S.-J."/>
            <person name="Jung B.K."/>
            <person name="Khan A.R."/>
            <person name="Kwak Y."/>
            <person name="Shin J.-H."/>
        </authorList>
    </citation>
    <scope>NUCLEOTIDE SEQUENCE [LARGE SCALE GENOMIC DNA]</scope>
    <source>
        <strain evidence="2 3">DSM 27622</strain>
    </source>
</reference>
<name>A0A0G3M5V3_CHRGL</name>
<dbReference type="EMBL" id="CP009928">
    <property type="protein sequence ID" value="AKK73418.1"/>
    <property type="molecule type" value="Genomic_DNA"/>
</dbReference>
<dbReference type="STRING" id="1324352.OK18_13125"/>
<gene>
    <name evidence="2" type="ORF">OK18_13125</name>
</gene>
<evidence type="ECO:0000256" key="1">
    <source>
        <dbReference type="SAM" id="SignalP"/>
    </source>
</evidence>
<evidence type="ECO:0000313" key="3">
    <source>
        <dbReference type="Proteomes" id="UP000035213"/>
    </source>
</evidence>
<dbReference type="KEGG" id="cgn:OK18_13125"/>
<feature type="chain" id="PRO_5005184815" evidence="1">
    <location>
        <begin position="25"/>
        <end position="62"/>
    </location>
</feature>
<dbReference type="Proteomes" id="UP000035213">
    <property type="component" value="Chromosome"/>
</dbReference>
<sequence length="62" mass="6763">MIKRMALLCLMMLLVKVLARLATADVQKGFATVSESGGTRDFGVNIKLDKRLPALQSLQTLS</sequence>
<proteinExistence type="predicted"/>